<name>A0ABS9D7J3_9ALTE</name>
<dbReference type="InterPro" id="IPR052173">
    <property type="entry name" value="Beta-lactam_resp_regulator"/>
</dbReference>
<dbReference type="PANTHER" id="PTHR34978:SF3">
    <property type="entry name" value="SLR0241 PROTEIN"/>
    <property type="match status" value="1"/>
</dbReference>
<evidence type="ECO:0000259" key="2">
    <source>
        <dbReference type="Pfam" id="PF05569"/>
    </source>
</evidence>
<sequence length="589" mass="68140">MDYILTNIFITLIMLATVKLISQSPARLQLTLLMLAVISWFIPWHKIEFLRIYSQDLFTKTIENLFPQINEYLQTNKLDTPLSLNAPAAPTLLENIQQTFYSPYFEYSLIIMSCIGLAWLVVDISRYQLYLSKLNNSAKEKNSLLEQQYFSSTITFRRKLTLKTSPLVPTAMATGTFKPTIWLNQETVNSPQIHSILLHEITHLQQLDPTLKWLILLIKRLFWWNSLVQILLKKIDLLIEMRCDQHCFSVKQEKYSVDLAEIILNHHKKSQALDIKVSWLTSITSQSNANMARITSLKIEKTMKARFVTLAIFGVLLSSMVCTQINSISIDSVSTNSVQLQNTQKLDLNAMELNLQTHRAKLKKFKIYLAETEVNTDYNRQINQLVSLSKDALNSDKNVVDNIFNEIETWVAKRAQLNQNQENKLMFHTFAVQNFLLQQQGKSEQIIDLLVNRFGSLDRLPKAYLNRAATALLQQQQPEKATQVLNQFNFNDPRIAIGNIYLAVEAYMLGGEYEQALQLLEDRLNRDSGRDTQRLLTLKYQVLNYIGSSKEANQIKQSLANYHNIHKVRHRDFSVPQLRVHWAPVLDYI</sequence>
<dbReference type="InterPro" id="IPR008756">
    <property type="entry name" value="Peptidase_M56"/>
</dbReference>
<protein>
    <recommendedName>
        <fullName evidence="2">Peptidase M56 domain-containing protein</fullName>
    </recommendedName>
</protein>
<reference evidence="3 4" key="1">
    <citation type="submission" date="2022-01" db="EMBL/GenBank/DDBJ databases">
        <title>Paraglaciecola sp. G1-23.</title>
        <authorList>
            <person name="Jin M.S."/>
            <person name="Han D.M."/>
            <person name="Kim H.M."/>
            <person name="Jeon C.O."/>
        </authorList>
    </citation>
    <scope>NUCLEOTIDE SEQUENCE [LARGE SCALE GENOMIC DNA]</scope>
    <source>
        <strain evidence="3 4">G1-23</strain>
    </source>
</reference>
<evidence type="ECO:0000313" key="4">
    <source>
        <dbReference type="Proteomes" id="UP001521137"/>
    </source>
</evidence>
<organism evidence="3 4">
    <name type="scientific">Paraglaciecola algarum</name>
    <dbReference type="NCBI Taxonomy" id="3050085"/>
    <lineage>
        <taxon>Bacteria</taxon>
        <taxon>Pseudomonadati</taxon>
        <taxon>Pseudomonadota</taxon>
        <taxon>Gammaproteobacteria</taxon>
        <taxon>Alteromonadales</taxon>
        <taxon>Alteromonadaceae</taxon>
        <taxon>Paraglaciecola</taxon>
    </lineage>
</organism>
<dbReference type="SUPFAM" id="SSF48452">
    <property type="entry name" value="TPR-like"/>
    <property type="match status" value="1"/>
</dbReference>
<dbReference type="RefSeq" id="WP_235312886.1">
    <property type="nucleotide sequence ID" value="NZ_JAKGAS010000006.1"/>
</dbReference>
<feature type="domain" description="Peptidase M56" evidence="2">
    <location>
        <begin position="107"/>
        <end position="281"/>
    </location>
</feature>
<dbReference type="InterPro" id="IPR011990">
    <property type="entry name" value="TPR-like_helical_dom_sf"/>
</dbReference>
<keyword evidence="4" id="KW-1185">Reference proteome</keyword>
<keyword evidence="1" id="KW-0472">Membrane</keyword>
<dbReference type="PANTHER" id="PTHR34978">
    <property type="entry name" value="POSSIBLE SENSOR-TRANSDUCER PROTEIN BLAR"/>
    <property type="match status" value="1"/>
</dbReference>
<feature type="transmembrane region" description="Helical" evidence="1">
    <location>
        <begin position="28"/>
        <end position="45"/>
    </location>
</feature>
<dbReference type="CDD" id="cd07341">
    <property type="entry name" value="M56_BlaR1_MecR1_like"/>
    <property type="match status" value="1"/>
</dbReference>
<keyword evidence="1" id="KW-1133">Transmembrane helix</keyword>
<accession>A0ABS9D7J3</accession>
<feature type="transmembrane region" description="Helical" evidence="1">
    <location>
        <begin position="5"/>
        <end position="22"/>
    </location>
</feature>
<dbReference type="EMBL" id="JAKGAS010000006">
    <property type="protein sequence ID" value="MCF2948846.1"/>
    <property type="molecule type" value="Genomic_DNA"/>
</dbReference>
<proteinExistence type="predicted"/>
<dbReference type="Pfam" id="PF05569">
    <property type="entry name" value="Peptidase_M56"/>
    <property type="match status" value="1"/>
</dbReference>
<evidence type="ECO:0000313" key="3">
    <source>
        <dbReference type="EMBL" id="MCF2948846.1"/>
    </source>
</evidence>
<comment type="caution">
    <text evidence="3">The sequence shown here is derived from an EMBL/GenBank/DDBJ whole genome shotgun (WGS) entry which is preliminary data.</text>
</comment>
<gene>
    <name evidence="3" type="ORF">L0668_12065</name>
</gene>
<dbReference type="Proteomes" id="UP001521137">
    <property type="component" value="Unassembled WGS sequence"/>
</dbReference>
<keyword evidence="1" id="KW-0812">Transmembrane</keyword>
<evidence type="ECO:0000256" key="1">
    <source>
        <dbReference type="SAM" id="Phobius"/>
    </source>
</evidence>